<name>A0A1A7X5R8_9TELE</name>
<dbReference type="EMBL" id="HADW01011986">
    <property type="protein sequence ID" value="SBP13386.1"/>
    <property type="molecule type" value="Transcribed_RNA"/>
</dbReference>
<reference evidence="2" key="1">
    <citation type="submission" date="2016-05" db="EMBL/GenBank/DDBJ databases">
        <authorList>
            <person name="Lavstsen T."/>
            <person name="Jespersen J.S."/>
        </authorList>
    </citation>
    <scope>NUCLEOTIDE SEQUENCE</scope>
    <source>
        <tissue evidence="2">Brain</tissue>
    </source>
</reference>
<proteinExistence type="predicted"/>
<evidence type="ECO:0000313" key="2">
    <source>
        <dbReference type="EMBL" id="SBP13386.1"/>
    </source>
</evidence>
<protein>
    <submittedName>
        <fullName evidence="2">Piccolo (Presynaptic cytomatrix protein) b</fullName>
    </submittedName>
</protein>
<reference evidence="2" key="2">
    <citation type="submission" date="2016-06" db="EMBL/GenBank/DDBJ databases">
        <title>The genome of a short-lived fish provides insights into sex chromosome evolution and the genetic control of aging.</title>
        <authorList>
            <person name="Reichwald K."/>
            <person name="Felder M."/>
            <person name="Petzold A."/>
            <person name="Koch P."/>
            <person name="Groth M."/>
            <person name="Platzer M."/>
        </authorList>
    </citation>
    <scope>NUCLEOTIDE SEQUENCE</scope>
    <source>
        <tissue evidence="2">Brain</tissue>
    </source>
</reference>
<sequence length="77" mass="8557">KTIEVKTPPVLKIEEKKPEKPLQDKIQSTEQSKVSKSPSEPPKVPADNKDASKTEQTVCPLCKIKLSIGTKDLPNYK</sequence>
<feature type="compositionally biased region" description="Basic and acidic residues" evidence="1">
    <location>
        <begin position="12"/>
        <end position="23"/>
    </location>
</feature>
<feature type="region of interest" description="Disordered" evidence="1">
    <location>
        <begin position="1"/>
        <end position="55"/>
    </location>
</feature>
<accession>A0A1A7X5R8</accession>
<feature type="non-terminal residue" evidence="2">
    <location>
        <position position="1"/>
    </location>
</feature>
<evidence type="ECO:0000256" key="1">
    <source>
        <dbReference type="SAM" id="MobiDB-lite"/>
    </source>
</evidence>
<gene>
    <name evidence="2" type="primary">PCLOB</name>
</gene>
<dbReference type="AlphaFoldDB" id="A0A1A7X5R8"/>
<organism evidence="2">
    <name type="scientific">Iconisemion striatum</name>
    <dbReference type="NCBI Taxonomy" id="60296"/>
    <lineage>
        <taxon>Eukaryota</taxon>
        <taxon>Metazoa</taxon>
        <taxon>Chordata</taxon>
        <taxon>Craniata</taxon>
        <taxon>Vertebrata</taxon>
        <taxon>Euteleostomi</taxon>
        <taxon>Actinopterygii</taxon>
        <taxon>Neopterygii</taxon>
        <taxon>Teleostei</taxon>
        <taxon>Neoteleostei</taxon>
        <taxon>Acanthomorphata</taxon>
        <taxon>Ovalentaria</taxon>
        <taxon>Atherinomorphae</taxon>
        <taxon>Cyprinodontiformes</taxon>
        <taxon>Nothobranchiidae</taxon>
        <taxon>Iconisemion</taxon>
    </lineage>
</organism>
<feature type="non-terminal residue" evidence="2">
    <location>
        <position position="77"/>
    </location>
</feature>